<name>W1XZC9_9ZZZZ</name>
<evidence type="ECO:0000313" key="1">
    <source>
        <dbReference type="EMBL" id="ETJ35637.1"/>
    </source>
</evidence>
<proteinExistence type="predicted"/>
<protein>
    <submittedName>
        <fullName evidence="1">Uncharacterized protein</fullName>
    </submittedName>
</protein>
<organism evidence="1">
    <name type="scientific">human gut metagenome</name>
    <dbReference type="NCBI Taxonomy" id="408170"/>
    <lineage>
        <taxon>unclassified sequences</taxon>
        <taxon>metagenomes</taxon>
        <taxon>organismal metagenomes</taxon>
    </lineage>
</organism>
<accession>W1XZC9</accession>
<comment type="caution">
    <text evidence="1">The sequence shown here is derived from an EMBL/GenBank/DDBJ whole genome shotgun (WGS) entry which is preliminary data.</text>
</comment>
<dbReference type="AlphaFoldDB" id="W1XZC9"/>
<dbReference type="EMBL" id="AZMM01009998">
    <property type="protein sequence ID" value="ETJ35637.1"/>
    <property type="molecule type" value="Genomic_DNA"/>
</dbReference>
<feature type="non-terminal residue" evidence="1">
    <location>
        <position position="1"/>
    </location>
</feature>
<sequence length="126" mass="14615">MLNKVKQIFKKSKTPKILCGEKLKNQIEFEKIKLKKGEFSILVLNKEKINDLNFGDYLIAGTFPTCIENPPNIFSHYGENLKSVLFSKFADEQYEIVLIEKNKISKLLEFDDAWKLISKKSDKILS</sequence>
<gene>
    <name evidence="1" type="ORF">Q604_UNBC09998G0001</name>
</gene>
<reference evidence="1" key="1">
    <citation type="submission" date="2013-12" db="EMBL/GenBank/DDBJ databases">
        <title>A Varibaculum cambriense genome reconstructed from a premature infant gut community with otherwise low bacterial novelty that shifts toward anaerobic metabolism during the third week of life.</title>
        <authorList>
            <person name="Brown C.T."/>
            <person name="Sharon I."/>
            <person name="Thomas B.C."/>
            <person name="Castelle C.J."/>
            <person name="Morowitz M.J."/>
            <person name="Banfield J.F."/>
        </authorList>
    </citation>
    <scope>NUCLEOTIDE SEQUENCE</scope>
</reference>